<dbReference type="InterPro" id="IPR050315">
    <property type="entry name" value="FAD-oxidoreductase_2"/>
</dbReference>
<comment type="caution">
    <text evidence="6">The sequence shown here is derived from an EMBL/GenBank/DDBJ whole genome shotgun (WGS) entry which is preliminary data.</text>
</comment>
<dbReference type="HOGENOM" id="CLU_580807_0_0_4"/>
<dbReference type="SMART" id="SM00900">
    <property type="entry name" value="FMN_bind"/>
    <property type="match status" value="1"/>
</dbReference>
<comment type="cofactor">
    <cofactor evidence="1">
        <name>FAD</name>
        <dbReference type="ChEBI" id="CHEBI:57692"/>
    </cofactor>
</comment>
<evidence type="ECO:0000256" key="2">
    <source>
        <dbReference type="ARBA" id="ARBA00008040"/>
    </source>
</evidence>
<dbReference type="EMBL" id="AFBQ01000314">
    <property type="protein sequence ID" value="EHY30544.1"/>
    <property type="molecule type" value="Genomic_DNA"/>
</dbReference>
<proteinExistence type="inferred from homology"/>
<dbReference type="InterPro" id="IPR036188">
    <property type="entry name" value="FAD/NAD-bd_sf"/>
</dbReference>
<dbReference type="SUPFAM" id="SSF56425">
    <property type="entry name" value="Succinate dehydrogenase/fumarate reductase flavoprotein, catalytic domain"/>
    <property type="match status" value="1"/>
</dbReference>
<dbReference type="STRING" id="762967.HMPREF9440_02091"/>
<dbReference type="PRINTS" id="PR00411">
    <property type="entry name" value="PNDRDTASEI"/>
</dbReference>
<dbReference type="InterPro" id="IPR007329">
    <property type="entry name" value="FMN-bd"/>
</dbReference>
<dbReference type="RefSeq" id="WP_008543328.1">
    <property type="nucleotide sequence ID" value="NZ_JH605008.1"/>
</dbReference>
<reference evidence="6 7" key="1">
    <citation type="submission" date="2011-11" db="EMBL/GenBank/DDBJ databases">
        <authorList>
            <person name="Weinstock G."/>
            <person name="Sodergren E."/>
            <person name="Clifton S."/>
            <person name="Fulton L."/>
            <person name="Fulton B."/>
            <person name="Courtney L."/>
            <person name="Fronick C."/>
            <person name="Harrison M."/>
            <person name="Strong C."/>
            <person name="Farmer C."/>
            <person name="Delahaunty K."/>
            <person name="Markovic C."/>
            <person name="Hall O."/>
            <person name="Minx P."/>
            <person name="Tomlinson C."/>
            <person name="Mitreva M."/>
            <person name="Hou S."/>
            <person name="Chen J."/>
            <person name="Wollam A."/>
            <person name="Pepin K.H."/>
            <person name="Johnson M."/>
            <person name="Bhonagiri V."/>
            <person name="Zhang X."/>
            <person name="Suruliraj S."/>
            <person name="Warren W."/>
            <person name="Chinwalla A."/>
            <person name="Mardis E.R."/>
            <person name="Wilson R.K."/>
        </authorList>
    </citation>
    <scope>NUCLEOTIDE SEQUENCE [LARGE SCALE GENOMIC DNA]</scope>
    <source>
        <strain evidence="6 7">YIT 11816</strain>
    </source>
</reference>
<dbReference type="Proteomes" id="UP000004956">
    <property type="component" value="Unassembled WGS sequence"/>
</dbReference>
<comment type="similarity">
    <text evidence="2">Belongs to the FAD-dependent oxidoreductase 2 family. FRD/SDH subfamily.</text>
</comment>
<evidence type="ECO:0000256" key="4">
    <source>
        <dbReference type="SAM" id="SignalP"/>
    </source>
</evidence>
<dbReference type="Gene3D" id="3.50.50.60">
    <property type="entry name" value="FAD/NAD(P)-binding domain"/>
    <property type="match status" value="2"/>
</dbReference>
<evidence type="ECO:0000256" key="3">
    <source>
        <dbReference type="ARBA" id="ARBA00022827"/>
    </source>
</evidence>
<evidence type="ECO:0000259" key="5">
    <source>
        <dbReference type="SMART" id="SM00900"/>
    </source>
</evidence>
<evidence type="ECO:0000313" key="6">
    <source>
        <dbReference type="EMBL" id="EHY30544.1"/>
    </source>
</evidence>
<dbReference type="GO" id="GO:0016020">
    <property type="term" value="C:membrane"/>
    <property type="evidence" value="ECO:0007669"/>
    <property type="project" value="InterPro"/>
</dbReference>
<dbReference type="PANTHER" id="PTHR43400">
    <property type="entry name" value="FUMARATE REDUCTASE"/>
    <property type="match status" value="1"/>
</dbReference>
<gene>
    <name evidence="6" type="ORF">HMPREF9440_02091</name>
</gene>
<keyword evidence="4" id="KW-0732">Signal</keyword>
<feature type="non-terminal residue" evidence="6">
    <location>
        <position position="472"/>
    </location>
</feature>
<organism evidence="6 7">
    <name type="scientific">Sutterella parvirubra YIT 11816</name>
    <dbReference type="NCBI Taxonomy" id="762967"/>
    <lineage>
        <taxon>Bacteria</taxon>
        <taxon>Pseudomonadati</taxon>
        <taxon>Pseudomonadota</taxon>
        <taxon>Betaproteobacteria</taxon>
        <taxon>Burkholderiales</taxon>
        <taxon>Sutterellaceae</taxon>
        <taxon>Sutterella</taxon>
    </lineage>
</organism>
<dbReference type="InterPro" id="IPR027477">
    <property type="entry name" value="Succ_DH/fumarate_Rdtase_cat_sf"/>
</dbReference>
<dbReference type="Pfam" id="PF12831">
    <property type="entry name" value="FAD_oxidored"/>
    <property type="match status" value="1"/>
</dbReference>
<sequence length="472" mass="49116">MHDKLSTTPLRHALRRSAAATLSALSVFSVFAVTAALASSAYAAAPTPMKPGVYEEVVRGNNGPLTVRVTLTADRIEAVAIGDNYETDYIALEPMKNVATEVVRRQRLDVDTVSGATESTTALLRAVFQAVTEAGGDLNDFLKAGAVDPATLPGKTVKADVVVVGGGGSGLTAALTAAKAGKKVLLIEKHETLGGSTALACCSLSKPSSLDTGDATPAGEALRKTEPQLLALLSELGVNFKNDNAGSLAVEGMVLVKKLEDAARAAGVEMLTSTALYKIERADGSDGAVTRVLAQDGATRYEVDAPAVVLATGGFAYDIERVISTMPRWTALTPFATAAKTSTGDGIRIAETAGAAVFEDAHVIAGGLGARYAELDRAVALSGGIPNGVLVNGRGVRFVNEAVPDLTEKAAMEDITWVIFDAADAKRAETFSKYLTFEVVVDATDWLTLARRMGVHAETLAQTMKTYNEGVA</sequence>
<feature type="signal peptide" evidence="4">
    <location>
        <begin position="1"/>
        <end position="32"/>
    </location>
</feature>
<accession>H3KH51</accession>
<dbReference type="GO" id="GO:0010181">
    <property type="term" value="F:FMN binding"/>
    <property type="evidence" value="ECO:0007669"/>
    <property type="project" value="InterPro"/>
</dbReference>
<dbReference type="AlphaFoldDB" id="H3KH51"/>
<protein>
    <submittedName>
        <fullName evidence="6">FMN-binding domain protein</fullName>
    </submittedName>
</protein>
<name>H3KH51_9BURK</name>
<keyword evidence="7" id="KW-1185">Reference proteome</keyword>
<keyword evidence="3" id="KW-0274">FAD</keyword>
<feature type="chain" id="PRO_5003588198" evidence="4">
    <location>
        <begin position="33"/>
        <end position="472"/>
    </location>
</feature>
<dbReference type="Pfam" id="PF04205">
    <property type="entry name" value="FMN_bind"/>
    <property type="match status" value="1"/>
</dbReference>
<dbReference type="PRINTS" id="PR00368">
    <property type="entry name" value="FADPNR"/>
</dbReference>
<keyword evidence="3" id="KW-0285">Flavoprotein</keyword>
<evidence type="ECO:0000313" key="7">
    <source>
        <dbReference type="Proteomes" id="UP000004956"/>
    </source>
</evidence>
<dbReference type="SUPFAM" id="SSF51905">
    <property type="entry name" value="FAD/NAD(P)-binding domain"/>
    <property type="match status" value="1"/>
</dbReference>
<evidence type="ECO:0000256" key="1">
    <source>
        <dbReference type="ARBA" id="ARBA00001974"/>
    </source>
</evidence>
<dbReference type="Gene3D" id="3.90.700.10">
    <property type="entry name" value="Succinate dehydrogenase/fumarate reductase flavoprotein, catalytic domain"/>
    <property type="match status" value="1"/>
</dbReference>
<dbReference type="PANTHER" id="PTHR43400:SF7">
    <property type="entry name" value="FAD-DEPENDENT OXIDOREDUCTASE 2 FAD BINDING DOMAIN-CONTAINING PROTEIN"/>
    <property type="match status" value="1"/>
</dbReference>
<feature type="domain" description="FMN-binding" evidence="5">
    <location>
        <begin position="60"/>
        <end position="134"/>
    </location>
</feature>
<dbReference type="Gene3D" id="3.90.1010.20">
    <property type="match status" value="1"/>
</dbReference>